<evidence type="ECO:0000313" key="4">
    <source>
        <dbReference type="EMBL" id="CAD6253016.1"/>
    </source>
</evidence>
<evidence type="ECO:0000256" key="1">
    <source>
        <dbReference type="SAM" id="MobiDB-lite"/>
    </source>
</evidence>
<name>A0A811Q1W3_9POAL</name>
<feature type="transmembrane region" description="Helical" evidence="2">
    <location>
        <begin position="129"/>
        <end position="154"/>
    </location>
</feature>
<feature type="transmembrane region" description="Helical" evidence="2">
    <location>
        <begin position="415"/>
        <end position="433"/>
    </location>
</feature>
<evidence type="ECO:0000313" key="5">
    <source>
        <dbReference type="Proteomes" id="UP000604825"/>
    </source>
</evidence>
<feature type="transmembrane region" description="Helical" evidence="2">
    <location>
        <begin position="383"/>
        <end position="403"/>
    </location>
</feature>
<feature type="transmembrane region" description="Helical" evidence="2">
    <location>
        <begin position="655"/>
        <end position="674"/>
    </location>
</feature>
<feature type="transmembrane region" description="Helical" evidence="2">
    <location>
        <begin position="71"/>
        <end position="93"/>
    </location>
</feature>
<protein>
    <recommendedName>
        <fullName evidence="3">PGG domain-containing protein</fullName>
    </recommendedName>
</protein>
<feature type="domain" description="PGG" evidence="3">
    <location>
        <begin position="327"/>
        <end position="434"/>
    </location>
</feature>
<dbReference type="Proteomes" id="UP000604825">
    <property type="component" value="Unassembled WGS sequence"/>
</dbReference>
<feature type="domain" description="PGG" evidence="3">
    <location>
        <begin position="650"/>
        <end position="761"/>
    </location>
</feature>
<dbReference type="Pfam" id="PF13962">
    <property type="entry name" value="PGG"/>
    <property type="match status" value="5"/>
</dbReference>
<dbReference type="AlphaFoldDB" id="A0A811Q1W3"/>
<dbReference type="InterPro" id="IPR026961">
    <property type="entry name" value="PGG_dom"/>
</dbReference>
<feature type="transmembrane region" description="Helical" evidence="2">
    <location>
        <begin position="739"/>
        <end position="757"/>
    </location>
</feature>
<feature type="transmembrane region" description="Helical" evidence="2">
    <location>
        <begin position="21"/>
        <end position="40"/>
    </location>
</feature>
<dbReference type="PANTHER" id="PTHR24177:SF262">
    <property type="entry name" value="OS11G0682000 PROTEIN"/>
    <property type="match status" value="1"/>
</dbReference>
<feature type="transmembrane region" description="Helical" evidence="2">
    <location>
        <begin position="545"/>
        <end position="565"/>
    </location>
</feature>
<feature type="transmembrane region" description="Helical" evidence="2">
    <location>
        <begin position="706"/>
        <end position="727"/>
    </location>
</feature>
<dbReference type="PANTHER" id="PTHR24177">
    <property type="entry name" value="CASKIN"/>
    <property type="match status" value="1"/>
</dbReference>
<comment type="caution">
    <text evidence="4">The sequence shown here is derived from an EMBL/GenBank/DDBJ whole genome shotgun (WGS) entry which is preliminary data.</text>
</comment>
<evidence type="ECO:0000259" key="3">
    <source>
        <dbReference type="Pfam" id="PF13962"/>
    </source>
</evidence>
<dbReference type="OrthoDB" id="681126at2759"/>
<feature type="transmembrane region" description="Helical" evidence="2">
    <location>
        <begin position="251"/>
        <end position="273"/>
    </location>
</feature>
<dbReference type="GO" id="GO:0016020">
    <property type="term" value="C:membrane"/>
    <property type="evidence" value="ECO:0007669"/>
    <property type="project" value="TreeGrafter"/>
</dbReference>
<feature type="transmembrane region" description="Helical" evidence="2">
    <location>
        <begin position="495"/>
        <end position="512"/>
    </location>
</feature>
<accession>A0A811Q1W3</accession>
<feature type="transmembrane region" description="Helical" evidence="2">
    <location>
        <begin position="170"/>
        <end position="186"/>
    </location>
</feature>
<reference evidence="4" key="1">
    <citation type="submission" date="2020-10" db="EMBL/GenBank/DDBJ databases">
        <authorList>
            <person name="Han B."/>
            <person name="Lu T."/>
            <person name="Zhao Q."/>
            <person name="Huang X."/>
            <person name="Zhao Y."/>
        </authorList>
    </citation>
    <scope>NUCLEOTIDE SEQUENCE</scope>
</reference>
<feature type="transmembrane region" description="Helical" evidence="2">
    <location>
        <begin position="577"/>
        <end position="596"/>
    </location>
</feature>
<keyword evidence="2" id="KW-0472">Membrane</keyword>
<feature type="transmembrane region" description="Helical" evidence="2">
    <location>
        <begin position="105"/>
        <end position="123"/>
    </location>
</feature>
<evidence type="ECO:0000256" key="2">
    <source>
        <dbReference type="SAM" id="Phobius"/>
    </source>
</evidence>
<proteinExistence type="predicted"/>
<keyword evidence="2" id="KW-0812">Transmembrane</keyword>
<feature type="transmembrane region" description="Helical" evidence="2">
    <location>
        <begin position="335"/>
        <end position="352"/>
    </location>
</feature>
<feature type="transmembrane region" description="Helical" evidence="2">
    <location>
        <begin position="602"/>
        <end position="624"/>
    </location>
</feature>
<organism evidence="4 5">
    <name type="scientific">Miscanthus lutarioriparius</name>
    <dbReference type="NCBI Taxonomy" id="422564"/>
    <lineage>
        <taxon>Eukaryota</taxon>
        <taxon>Viridiplantae</taxon>
        <taxon>Streptophyta</taxon>
        <taxon>Embryophyta</taxon>
        <taxon>Tracheophyta</taxon>
        <taxon>Spermatophyta</taxon>
        <taxon>Magnoliopsida</taxon>
        <taxon>Liliopsida</taxon>
        <taxon>Poales</taxon>
        <taxon>Poaceae</taxon>
        <taxon>PACMAD clade</taxon>
        <taxon>Panicoideae</taxon>
        <taxon>Andropogonodae</taxon>
        <taxon>Andropogoneae</taxon>
        <taxon>Saccharinae</taxon>
        <taxon>Miscanthus</taxon>
    </lineage>
</organism>
<feature type="domain" description="PGG" evidence="3">
    <location>
        <begin position="488"/>
        <end position="600"/>
    </location>
</feature>
<feature type="transmembrane region" description="Helical" evidence="2">
    <location>
        <begin position="279"/>
        <end position="298"/>
    </location>
</feature>
<feature type="domain" description="PGG" evidence="3">
    <location>
        <begin position="19"/>
        <end position="125"/>
    </location>
</feature>
<feature type="transmembrane region" description="Helical" evidence="2">
    <location>
        <begin position="769"/>
        <end position="787"/>
    </location>
</feature>
<feature type="transmembrane region" description="Helical" evidence="2">
    <location>
        <begin position="219"/>
        <end position="239"/>
    </location>
</feature>
<keyword evidence="2" id="KW-1133">Transmembrane helix</keyword>
<feature type="transmembrane region" description="Helical" evidence="2">
    <location>
        <begin position="439"/>
        <end position="462"/>
    </location>
</feature>
<sequence length="808" mass="88359">MADPGGDAPPPASTEYLLKKYLLLLATLVATVTYVAGLNLPGGSWLVDDASAGEVAGDSILRETNYWRYILFYYFNAISFSASLLLGLLVLLLQKEGSRGYLLRMWTVMLVDGLSLMGAYAAGISHDRFTTICASVLVSGAAAYGAIAFATYVVRRNKTTTEKLEKKHEILLVLAIFGATIAYVAGMNPPGGFWRNTVEGHHAAGDPVLQHLHPHRYKAFFFCNTTAFVASLLAIMIVVDHEKLDTTLRNSRLVTLYGFIILALLGLGGSYAAGSCRDGTHTALVVALGIPVVVLMCLQHALQHRMQALVKYSSKLGPFSWIADKTQDLDKTREYIQLLATLVATVAYTAGLDPPGGVWAANGEGHNVGDPILLTTHPGRYKVFFYFNSAAFVASLVIIVMLQSAKLVRGHALEAALILDFFGLIGAYAAGSSRDTSTSIYTLAIAGGVLIYVVIHIAFCTLEPSSKPTAARSSDEDHKRYEAKKNANLKKKREMLLLLAILAATLAYQAGLTPPGGLWEEDDDRLRHRAGFPVLQDKYPRRYMAFFYCNAASFMASMALIILLLNENLYKPGIRCYALYVCMVVGMFALMGAYAAGSSLHLRTSIIFLASVAAGIAIVIGVAINRYRHQGQEQESPFSKNDDEENKTKEDEEDMAYYLMLVGILAASVTYLTGLKPPGGMWRDDGDGHSAGNPVLYDTNKRRYNVFFYSNSTSFMASIMVIALLLSRMMLPQISSLRRVHAAVVMDVLALLVAYAAGSSRESRRSWKVIMLFPIVVFVVFLFYISMKRQRSPPPPPPITAPQITQSV</sequence>
<feature type="region of interest" description="Disordered" evidence="1">
    <location>
        <begin position="789"/>
        <end position="808"/>
    </location>
</feature>
<dbReference type="EMBL" id="CAJGYO010000009">
    <property type="protein sequence ID" value="CAD6253016.1"/>
    <property type="molecule type" value="Genomic_DNA"/>
</dbReference>
<gene>
    <name evidence="4" type="ORF">NCGR_LOCUS36661</name>
</gene>
<feature type="domain" description="PGG" evidence="3">
    <location>
        <begin position="162"/>
        <end position="277"/>
    </location>
</feature>
<keyword evidence="5" id="KW-1185">Reference proteome</keyword>